<reference evidence="4 5" key="3">
    <citation type="journal article" date="2015" name="BMC Genomics">
        <title>The completed genome sequence of the pathogenic ascomycete fungus Fusarium graminearum.</title>
        <authorList>
            <person name="King R."/>
            <person name="Urban M."/>
            <person name="Hammond-Kosack M.C."/>
            <person name="Hassani-Pak K."/>
            <person name="Hammond-Kosack K.E."/>
        </authorList>
    </citation>
    <scope>NUCLEOTIDE SEQUENCE [LARGE SCALE GENOMIC DNA]</scope>
    <source>
        <strain evidence="5">ATCC MYA-4620 / CBS 123657 / FGSC 9075 / NRRL 31084 / PH-1</strain>
    </source>
</reference>
<organism evidence="4 5">
    <name type="scientific">Gibberella zeae (strain ATCC MYA-4620 / CBS 123657 / FGSC 9075 / NRRL 31084 / PH-1)</name>
    <name type="common">Wheat head blight fungus</name>
    <name type="synonym">Fusarium graminearum</name>
    <dbReference type="NCBI Taxonomy" id="229533"/>
    <lineage>
        <taxon>Eukaryota</taxon>
        <taxon>Fungi</taxon>
        <taxon>Dikarya</taxon>
        <taxon>Ascomycota</taxon>
        <taxon>Pezizomycotina</taxon>
        <taxon>Sordariomycetes</taxon>
        <taxon>Hypocreomycetidae</taxon>
        <taxon>Hypocreales</taxon>
        <taxon>Nectriaceae</taxon>
        <taxon>Fusarium</taxon>
    </lineage>
</organism>
<dbReference type="InterPro" id="IPR011057">
    <property type="entry name" value="Mss4-like_sf"/>
</dbReference>
<evidence type="ECO:0000313" key="5">
    <source>
        <dbReference type="Proteomes" id="UP000070720"/>
    </source>
</evidence>
<dbReference type="InterPro" id="IPR018103">
    <property type="entry name" value="Translation_control_tumour_CS"/>
</dbReference>
<dbReference type="SUPFAM" id="SSF51316">
    <property type="entry name" value="Mss4-like"/>
    <property type="match status" value="1"/>
</dbReference>
<dbReference type="PROSITE" id="PS01003">
    <property type="entry name" value="TCTP_2"/>
    <property type="match status" value="1"/>
</dbReference>
<protein>
    <recommendedName>
        <fullName evidence="1">Translationally-controlled tumor protein homolog</fullName>
    </recommendedName>
</protein>
<dbReference type="PANTHER" id="PTHR11991:SF0">
    <property type="entry name" value="TRANSLATIONALLY-CONTROLLED TUMOR PROTEIN"/>
    <property type="match status" value="1"/>
</dbReference>
<evidence type="ECO:0000259" key="3">
    <source>
        <dbReference type="PROSITE" id="PS51797"/>
    </source>
</evidence>
<accession>A0A1C3YJ93</accession>
<dbReference type="EMBL" id="HG970332">
    <property type="protein sequence ID" value="SCB64634.1"/>
    <property type="molecule type" value="Genomic_DNA"/>
</dbReference>
<dbReference type="Pfam" id="PF00838">
    <property type="entry name" value="TCTP"/>
    <property type="match status" value="1"/>
</dbReference>
<dbReference type="VEuPathDB" id="FungiDB:FGRAMPH1_01G08587"/>
<reference evidence="5" key="2">
    <citation type="journal article" date="2010" name="Nature">
        <title>Comparative genomics reveals mobile pathogenicity chromosomes in Fusarium.</title>
        <authorList>
            <person name="Ma L.J."/>
            <person name="van der Does H.C."/>
            <person name="Borkovich K.A."/>
            <person name="Coleman J.J."/>
            <person name="Daboussi M.J."/>
            <person name="Di Pietro A."/>
            <person name="Dufresne M."/>
            <person name="Freitag M."/>
            <person name="Grabherr M."/>
            <person name="Henrissat B."/>
            <person name="Houterman P.M."/>
            <person name="Kang S."/>
            <person name="Shim W.B."/>
            <person name="Woloshuk C."/>
            <person name="Xie X."/>
            <person name="Xu J.R."/>
            <person name="Antoniw J."/>
            <person name="Baker S.E."/>
            <person name="Bluhm B.H."/>
            <person name="Breakspear A."/>
            <person name="Brown D.W."/>
            <person name="Butchko R.A."/>
            <person name="Chapman S."/>
            <person name="Coulson R."/>
            <person name="Coutinho P.M."/>
            <person name="Danchin E.G."/>
            <person name="Diener A."/>
            <person name="Gale L.R."/>
            <person name="Gardiner D.M."/>
            <person name="Goff S."/>
            <person name="Hammond-Kosack K.E."/>
            <person name="Hilburn K."/>
            <person name="Hua-Van A."/>
            <person name="Jonkers W."/>
            <person name="Kazan K."/>
            <person name="Kodira C.D."/>
            <person name="Koehrsen M."/>
            <person name="Kumar L."/>
            <person name="Lee Y.H."/>
            <person name="Li L."/>
            <person name="Manners J.M."/>
            <person name="Miranda-Saavedra D."/>
            <person name="Mukherjee M."/>
            <person name="Park G."/>
            <person name="Park J."/>
            <person name="Park S.Y."/>
            <person name="Proctor R.H."/>
            <person name="Regev A."/>
            <person name="Ruiz-Roldan M.C."/>
            <person name="Sain D."/>
            <person name="Sakthikumar S."/>
            <person name="Sykes S."/>
            <person name="Schwartz D.C."/>
            <person name="Turgeon B.G."/>
            <person name="Wapinski I."/>
            <person name="Yoder O."/>
            <person name="Young S."/>
            <person name="Zeng Q."/>
            <person name="Zhou S."/>
            <person name="Galagan J."/>
            <person name="Cuomo C.A."/>
            <person name="Kistler H.C."/>
            <person name="Rep M."/>
        </authorList>
    </citation>
    <scope>GENOME REANNOTATION</scope>
    <source>
        <strain evidence="5">ATCC MYA-4620 / CBS 123657 / FGSC 9075 / NRRL 31084 / PH-1</strain>
    </source>
</reference>
<dbReference type="STRING" id="229533.A0A1C3YJ93"/>
<dbReference type="GO" id="GO:0005509">
    <property type="term" value="F:calcium ion binding"/>
    <property type="evidence" value="ECO:0007669"/>
    <property type="project" value="TreeGrafter"/>
</dbReference>
<dbReference type="AlphaFoldDB" id="A0A1C3YJ93"/>
<dbReference type="InterPro" id="IPR018105">
    <property type="entry name" value="Translational_control_tumour_p"/>
</dbReference>
<sequence length="155" mass="18120">MIIYKDCLTGDEMITDSYPIKEVDDVIFEVDCDAIYPESVAGDDEPDEFNNVIYSFRLQPTKYDKKDYVSSLRSYLKIVKNRLKNIGKNPEYIANFEKNAQDFLKTKLLPNFDDLEFYTGESMDVDGMIAVMGYREDGTTPYFMFWKDGLEEMRI</sequence>
<dbReference type="PRINTS" id="PR01653">
    <property type="entry name" value="TCTPROTEIN"/>
</dbReference>
<evidence type="ECO:0000256" key="2">
    <source>
        <dbReference type="PROSITE-ProRule" id="PRU01133"/>
    </source>
</evidence>
<dbReference type="InterPro" id="IPR011323">
    <property type="entry name" value="Mss4/transl-control_tumour"/>
</dbReference>
<name>A0A1C3YJ93_GIBZE</name>
<dbReference type="Proteomes" id="UP000070720">
    <property type="component" value="Chromosome 1"/>
</dbReference>
<comment type="similarity">
    <text evidence="2">Belongs to the TCTP family.</text>
</comment>
<feature type="domain" description="TCTP" evidence="3">
    <location>
        <begin position="1"/>
        <end position="155"/>
    </location>
</feature>
<dbReference type="InterPro" id="IPR034737">
    <property type="entry name" value="TCTP"/>
</dbReference>
<dbReference type="PANTHER" id="PTHR11991">
    <property type="entry name" value="TRANSLATIONALLY CONTROLLED TUMOR PROTEIN-RELATED"/>
    <property type="match status" value="1"/>
</dbReference>
<evidence type="ECO:0000313" key="4">
    <source>
        <dbReference type="EMBL" id="SCB64634.1"/>
    </source>
</evidence>
<dbReference type="PROSITE" id="PS51797">
    <property type="entry name" value="TCTP_3"/>
    <property type="match status" value="1"/>
</dbReference>
<dbReference type="InParanoid" id="A0A1C3YJ93"/>
<dbReference type="eggNOG" id="KOG1727">
    <property type="taxonomic scope" value="Eukaryota"/>
</dbReference>
<keyword evidence="5" id="KW-1185">Reference proteome</keyword>
<dbReference type="GO" id="GO:0005737">
    <property type="term" value="C:cytoplasm"/>
    <property type="evidence" value="ECO:0007669"/>
    <property type="project" value="TreeGrafter"/>
</dbReference>
<reference evidence="5" key="1">
    <citation type="journal article" date="2007" name="Science">
        <title>The Fusarium graminearum genome reveals a link between localized polymorphism and pathogen specialization.</title>
        <authorList>
            <person name="Cuomo C.A."/>
            <person name="Gueldener U."/>
            <person name="Xu J.-R."/>
            <person name="Trail F."/>
            <person name="Turgeon B.G."/>
            <person name="Di Pietro A."/>
            <person name="Walton J.D."/>
            <person name="Ma L.-J."/>
            <person name="Baker S.E."/>
            <person name="Rep M."/>
            <person name="Adam G."/>
            <person name="Antoniw J."/>
            <person name="Baldwin T."/>
            <person name="Calvo S.E."/>
            <person name="Chang Y.-L."/>
            <person name="DeCaprio D."/>
            <person name="Gale L.R."/>
            <person name="Gnerre S."/>
            <person name="Goswami R.S."/>
            <person name="Hammond-Kosack K."/>
            <person name="Harris L.J."/>
            <person name="Hilburn K."/>
            <person name="Kennell J.C."/>
            <person name="Kroken S."/>
            <person name="Magnuson J.K."/>
            <person name="Mannhaupt G."/>
            <person name="Mauceli E.W."/>
            <person name="Mewes H.-W."/>
            <person name="Mitterbauer R."/>
            <person name="Muehlbauer G."/>
            <person name="Muensterkoetter M."/>
            <person name="Nelson D."/>
            <person name="O'Donnell K."/>
            <person name="Ouellet T."/>
            <person name="Qi W."/>
            <person name="Quesneville H."/>
            <person name="Roncero M.I.G."/>
            <person name="Seong K.-Y."/>
            <person name="Tetko I.V."/>
            <person name="Urban M."/>
            <person name="Waalwijk C."/>
            <person name="Ward T.J."/>
            <person name="Yao J."/>
            <person name="Birren B.W."/>
            <person name="Kistler H.C."/>
        </authorList>
    </citation>
    <scope>NUCLEOTIDE SEQUENCE [LARGE SCALE GENOMIC DNA]</scope>
    <source>
        <strain evidence="5">ATCC MYA-4620 / CBS 123657 / FGSC 9075 / NRRL 31084 / PH-1</strain>
    </source>
</reference>
<proteinExistence type="inferred from homology"/>
<evidence type="ECO:0000256" key="1">
    <source>
        <dbReference type="ARBA" id="ARBA00014759"/>
    </source>
</evidence>
<gene>
    <name evidence="4" type="ORF">FGRAMPH1_01T08587</name>
</gene>
<dbReference type="Gene3D" id="2.170.150.10">
    <property type="entry name" value="Metal Binding Protein, Guanine Nucleotide Exchange Factor, Chain A"/>
    <property type="match status" value="1"/>
</dbReference>